<dbReference type="AlphaFoldDB" id="S8DHC2"/>
<evidence type="ECO:0000256" key="1">
    <source>
        <dbReference type="SAM" id="Coils"/>
    </source>
</evidence>
<evidence type="ECO:0000256" key="2">
    <source>
        <dbReference type="SAM" id="MobiDB-lite"/>
    </source>
</evidence>
<dbReference type="OrthoDB" id="10255522at2759"/>
<dbReference type="Gene3D" id="1.20.5.340">
    <property type="match status" value="1"/>
</dbReference>
<proteinExistence type="predicted"/>
<feature type="coiled-coil region" evidence="1">
    <location>
        <begin position="142"/>
        <end position="191"/>
    </location>
</feature>
<protein>
    <recommendedName>
        <fullName evidence="5">MAR-binding filament-like protein 1-1</fullName>
    </recommendedName>
</protein>
<feature type="region of interest" description="Disordered" evidence="2">
    <location>
        <begin position="677"/>
        <end position="722"/>
    </location>
</feature>
<keyword evidence="4" id="KW-1185">Reference proteome</keyword>
<evidence type="ECO:0008006" key="5">
    <source>
        <dbReference type="Google" id="ProtNLM"/>
    </source>
</evidence>
<gene>
    <name evidence="3" type="ORF">M569_12555</name>
</gene>
<keyword evidence="1" id="KW-0175">Coiled coil</keyword>
<name>S8DHC2_9LAMI</name>
<evidence type="ECO:0000313" key="3">
    <source>
        <dbReference type="EMBL" id="EPS62238.1"/>
    </source>
</evidence>
<dbReference type="EMBL" id="AUSU01006286">
    <property type="protein sequence ID" value="EPS62238.1"/>
    <property type="molecule type" value="Genomic_DNA"/>
</dbReference>
<dbReference type="Proteomes" id="UP000015453">
    <property type="component" value="Unassembled WGS sequence"/>
</dbReference>
<organism evidence="3 4">
    <name type="scientific">Genlisea aurea</name>
    <dbReference type="NCBI Taxonomy" id="192259"/>
    <lineage>
        <taxon>Eukaryota</taxon>
        <taxon>Viridiplantae</taxon>
        <taxon>Streptophyta</taxon>
        <taxon>Embryophyta</taxon>
        <taxon>Tracheophyta</taxon>
        <taxon>Spermatophyta</taxon>
        <taxon>Magnoliopsida</taxon>
        <taxon>eudicotyledons</taxon>
        <taxon>Gunneridae</taxon>
        <taxon>Pentapetalae</taxon>
        <taxon>asterids</taxon>
        <taxon>lamiids</taxon>
        <taxon>Lamiales</taxon>
        <taxon>Lentibulariaceae</taxon>
        <taxon>Genlisea</taxon>
    </lineage>
</organism>
<evidence type="ECO:0000313" key="4">
    <source>
        <dbReference type="Proteomes" id="UP000015453"/>
    </source>
</evidence>
<reference evidence="3 4" key="1">
    <citation type="journal article" date="2013" name="BMC Genomics">
        <title>The miniature genome of a carnivorous plant Genlisea aurea contains a low number of genes and short non-coding sequences.</title>
        <authorList>
            <person name="Leushkin E.V."/>
            <person name="Sutormin R.A."/>
            <person name="Nabieva E.R."/>
            <person name="Penin A.A."/>
            <person name="Kondrashov A.S."/>
            <person name="Logacheva M.D."/>
        </authorList>
    </citation>
    <scope>NUCLEOTIDE SEQUENCE [LARGE SCALE GENOMIC DNA]</scope>
</reference>
<sequence length="722" mass="80048">MGGFVAGGSSSVLFSSPFNLYGSSSRRPTIGKKGVCVERRKGRRRGFFVACEEEDDEAKVKKSFRTKKRWIVFMGISSLVVPLLSSKPEAAAADQLSPEAGIERTIVPATNPFVSVQNVVGIVGSGLFAVLAPLYVWMRKEKEACDAAVESAEAELKEKEASMAAMESRFRSELQRERESHVEAMSQADQEKQTLLTRLRGLDGTISTLNGDLLEAKRASAASAALAGDLESSLAGARGEIRELQRRLESEMDAVSGLEDRARSLSSAIVDREAALRDAGSRLASMEEAVSEATASHRRAREEASDLRREIRRMEDEHSEREREAAAAKEAALSDLNVELASARSRVEVSRRDLEALSEEFDAFKSSAEARAASDSKLLSEKQRRVKQLEEELDVSVRDASRNRDLVADLTRERDDLVASLRNELQNVENLQQLLEMTRGSLDKSAAVASDLTKQIQSSEALKSELESEIVKIRDESRRTRDSLESQVSESRIEADQLSEELKLAKEALRKSDEDSELASRRLSAVLGDQENLQEEIVRVQEKLQKTAQELESEKELAASLKAELNDLAAEVSKERAAQESLREASESLDELNRTAARLSGELESSNSQIRRLDDEKEALRRALEQERRASRDARERLEEAHAAVMRIGEERSALEARERKLEEELATAGGEILRLRSEMDSPADQIGKRLHVDGGIGNDKSAVPARRVARRRKIASEQEEP</sequence>
<accession>S8DHC2</accession>
<dbReference type="SUPFAM" id="SSF57997">
    <property type="entry name" value="Tropomyosin"/>
    <property type="match status" value="1"/>
</dbReference>
<comment type="caution">
    <text evidence="3">The sequence shown here is derived from an EMBL/GenBank/DDBJ whole genome shotgun (WGS) entry which is preliminary data.</text>
</comment>